<gene>
    <name evidence="2" type="ORF">C447_09517</name>
</gene>
<accession>M0M194</accession>
<sequence length="96" mass="10622">MSAFPRSDLGTEVVIRRWSEAETFRPIPRARADQTEATIRRRSGDTQPETIILDEPSNADMAMSSNESPVETCAECGESVLAAYLDDDICPACRNE</sequence>
<protein>
    <submittedName>
        <fullName evidence="2">Uncharacterized protein</fullName>
    </submittedName>
</protein>
<proteinExistence type="predicted"/>
<name>M0M194_9EURY</name>
<feature type="region of interest" description="Disordered" evidence="1">
    <location>
        <begin position="26"/>
        <end position="47"/>
    </location>
</feature>
<dbReference type="EMBL" id="AOMB01000030">
    <property type="protein sequence ID" value="EMA38384.1"/>
    <property type="molecule type" value="Genomic_DNA"/>
</dbReference>
<reference evidence="2 3" key="1">
    <citation type="journal article" date="2014" name="PLoS Genet.">
        <title>Phylogenetically driven sequencing of extremely halophilic archaea reveals strategies for static and dynamic osmo-response.</title>
        <authorList>
            <person name="Becker E.A."/>
            <person name="Seitzer P.M."/>
            <person name="Tritt A."/>
            <person name="Larsen D."/>
            <person name="Krusor M."/>
            <person name="Yao A.I."/>
            <person name="Wu D."/>
            <person name="Madern D."/>
            <person name="Eisen J.A."/>
            <person name="Darling A.E."/>
            <person name="Facciotti M.T."/>
        </authorList>
    </citation>
    <scope>NUCLEOTIDE SEQUENCE [LARGE SCALE GENOMIC DNA]</scope>
    <source>
        <strain evidence="2 3">100A6</strain>
    </source>
</reference>
<dbReference type="Proteomes" id="UP000011566">
    <property type="component" value="Unassembled WGS sequence"/>
</dbReference>
<dbReference type="AlphaFoldDB" id="M0M194"/>
<evidence type="ECO:0000313" key="3">
    <source>
        <dbReference type="Proteomes" id="UP000011566"/>
    </source>
</evidence>
<evidence type="ECO:0000313" key="2">
    <source>
        <dbReference type="EMBL" id="EMA38384.1"/>
    </source>
</evidence>
<feature type="compositionally biased region" description="Basic and acidic residues" evidence="1">
    <location>
        <begin position="30"/>
        <end position="44"/>
    </location>
</feature>
<comment type="caution">
    <text evidence="2">The sequence shown here is derived from an EMBL/GenBank/DDBJ whole genome shotgun (WGS) entry which is preliminary data.</text>
</comment>
<evidence type="ECO:0000256" key="1">
    <source>
        <dbReference type="SAM" id="MobiDB-lite"/>
    </source>
</evidence>
<organism evidence="2 3">
    <name type="scientific">Halococcus hamelinensis 100A6</name>
    <dbReference type="NCBI Taxonomy" id="1132509"/>
    <lineage>
        <taxon>Archaea</taxon>
        <taxon>Methanobacteriati</taxon>
        <taxon>Methanobacteriota</taxon>
        <taxon>Stenosarchaea group</taxon>
        <taxon>Halobacteria</taxon>
        <taxon>Halobacteriales</taxon>
        <taxon>Halococcaceae</taxon>
        <taxon>Halococcus</taxon>
    </lineage>
</organism>
<keyword evidence="3" id="KW-1185">Reference proteome</keyword>